<dbReference type="EC" id="1.18.1.2" evidence="4"/>
<keyword evidence="9" id="KW-0521">NADP</keyword>
<evidence type="ECO:0000256" key="9">
    <source>
        <dbReference type="ARBA" id="ARBA00022857"/>
    </source>
</evidence>
<dbReference type="InterPro" id="IPR039261">
    <property type="entry name" value="FNR_nucleotide-bd"/>
</dbReference>
<keyword evidence="10" id="KW-0560">Oxidoreductase</keyword>
<accession>C0DTL8</accession>
<protein>
    <recommendedName>
        <fullName evidence="5">Ferredoxin--NADP reductase</fullName>
        <ecNumber evidence="4">1.18.1.2</ecNumber>
    </recommendedName>
</protein>
<evidence type="ECO:0000256" key="1">
    <source>
        <dbReference type="ARBA" id="ARBA00001974"/>
    </source>
</evidence>
<keyword evidence="6" id="KW-0285">Flavoprotein</keyword>
<organism evidence="13 14">
    <name type="scientific">Eikenella corrodens ATCC 23834</name>
    <dbReference type="NCBI Taxonomy" id="546274"/>
    <lineage>
        <taxon>Bacteria</taxon>
        <taxon>Pseudomonadati</taxon>
        <taxon>Pseudomonadota</taxon>
        <taxon>Betaproteobacteria</taxon>
        <taxon>Neisseriales</taxon>
        <taxon>Neisseriaceae</taxon>
        <taxon>Eikenella</taxon>
    </lineage>
</organism>
<dbReference type="CDD" id="cd06195">
    <property type="entry name" value="FNR1"/>
    <property type="match status" value="1"/>
</dbReference>
<evidence type="ECO:0000313" key="14">
    <source>
        <dbReference type="Proteomes" id="UP000005837"/>
    </source>
</evidence>
<dbReference type="Gene3D" id="3.40.50.80">
    <property type="entry name" value="Nucleotide-binding domain of ferredoxin-NADP reductase (FNR) module"/>
    <property type="match status" value="1"/>
</dbReference>
<dbReference type="GO" id="GO:0000166">
    <property type="term" value="F:nucleotide binding"/>
    <property type="evidence" value="ECO:0007669"/>
    <property type="project" value="UniProtKB-KW"/>
</dbReference>
<dbReference type="InterPro" id="IPR051930">
    <property type="entry name" value="FNR_type-1"/>
</dbReference>
<dbReference type="PRINTS" id="PR00371">
    <property type="entry name" value="FPNCR"/>
</dbReference>
<evidence type="ECO:0000256" key="8">
    <source>
        <dbReference type="ARBA" id="ARBA00022827"/>
    </source>
</evidence>
<dbReference type="InterPro" id="IPR017927">
    <property type="entry name" value="FAD-bd_FR_type"/>
</dbReference>
<name>C0DTL8_EIKCO</name>
<evidence type="ECO:0000256" key="4">
    <source>
        <dbReference type="ARBA" id="ARBA00013223"/>
    </source>
</evidence>
<comment type="cofactor">
    <cofactor evidence="1">
        <name>FAD</name>
        <dbReference type="ChEBI" id="CHEBI:57692"/>
    </cofactor>
</comment>
<dbReference type="Pfam" id="PF00175">
    <property type="entry name" value="NAD_binding_1"/>
    <property type="match status" value="1"/>
</dbReference>
<dbReference type="InterPro" id="IPR001709">
    <property type="entry name" value="Flavoprot_Pyr_Nucl_cyt_Rdtase"/>
</dbReference>
<dbReference type="EMBL" id="ACEA01000015">
    <property type="protein sequence ID" value="EEG24640.1"/>
    <property type="molecule type" value="Genomic_DNA"/>
</dbReference>
<dbReference type="PANTHER" id="PTHR47878">
    <property type="entry name" value="OXIDOREDUCTASE FAD/NAD(P)-BINDING DOMAIN PROTEIN"/>
    <property type="match status" value="1"/>
</dbReference>
<evidence type="ECO:0000313" key="13">
    <source>
        <dbReference type="EMBL" id="EEG24640.1"/>
    </source>
</evidence>
<dbReference type="FunFam" id="2.40.30.10:FF:000018">
    <property type="entry name" value="Ferredoxin--NADP(+) reductase"/>
    <property type="match status" value="1"/>
</dbReference>
<feature type="domain" description="FAD-binding FR-type" evidence="12">
    <location>
        <begin position="12"/>
        <end position="112"/>
    </location>
</feature>
<comment type="similarity">
    <text evidence="2">Belongs to the ferredoxin--NADP reductase type 1 family.</text>
</comment>
<dbReference type="PROSITE" id="PS51384">
    <property type="entry name" value="FAD_FR"/>
    <property type="match status" value="1"/>
</dbReference>
<evidence type="ECO:0000256" key="2">
    <source>
        <dbReference type="ARBA" id="ARBA00008312"/>
    </source>
</evidence>
<keyword evidence="7" id="KW-0547">Nucleotide-binding</keyword>
<dbReference type="InterPro" id="IPR001433">
    <property type="entry name" value="OxRdtase_FAD/NAD-bd"/>
</dbReference>
<dbReference type="Gene3D" id="2.40.30.10">
    <property type="entry name" value="Translation factors"/>
    <property type="match status" value="1"/>
</dbReference>
<dbReference type="Pfam" id="PF00970">
    <property type="entry name" value="FAD_binding_6"/>
    <property type="match status" value="1"/>
</dbReference>
<evidence type="ECO:0000256" key="7">
    <source>
        <dbReference type="ARBA" id="ARBA00022741"/>
    </source>
</evidence>
<dbReference type="PANTHER" id="PTHR47878:SF1">
    <property type="entry name" value="FLAVODOXIN_FERREDOXIN--NADP REDUCTASE"/>
    <property type="match status" value="1"/>
</dbReference>
<evidence type="ECO:0000259" key="12">
    <source>
        <dbReference type="PROSITE" id="PS51384"/>
    </source>
</evidence>
<comment type="subunit">
    <text evidence="3">Monomer.</text>
</comment>
<keyword evidence="8" id="KW-0274">FAD</keyword>
<dbReference type="SUPFAM" id="SSF52343">
    <property type="entry name" value="Ferredoxin reductase-like, C-terminal NADP-linked domain"/>
    <property type="match status" value="1"/>
</dbReference>
<dbReference type="GO" id="GO:0004324">
    <property type="term" value="F:ferredoxin-NADP+ reductase activity"/>
    <property type="evidence" value="ECO:0007669"/>
    <property type="project" value="UniProtKB-EC"/>
</dbReference>
<dbReference type="HOGENOM" id="CLU_003827_3_0_4"/>
<dbReference type="Proteomes" id="UP000005837">
    <property type="component" value="Unassembled WGS sequence"/>
</dbReference>
<evidence type="ECO:0000256" key="10">
    <source>
        <dbReference type="ARBA" id="ARBA00023002"/>
    </source>
</evidence>
<dbReference type="GO" id="GO:0034599">
    <property type="term" value="P:cellular response to oxidative stress"/>
    <property type="evidence" value="ECO:0007669"/>
    <property type="project" value="TreeGrafter"/>
</dbReference>
<evidence type="ECO:0000256" key="6">
    <source>
        <dbReference type="ARBA" id="ARBA00022630"/>
    </source>
</evidence>
<dbReference type="SUPFAM" id="SSF63380">
    <property type="entry name" value="Riboflavin synthase domain-like"/>
    <property type="match status" value="1"/>
</dbReference>
<dbReference type="InterPro" id="IPR033892">
    <property type="entry name" value="FNR_bac"/>
</dbReference>
<evidence type="ECO:0000256" key="11">
    <source>
        <dbReference type="ARBA" id="ARBA00047776"/>
    </source>
</evidence>
<evidence type="ECO:0000256" key="5">
    <source>
        <dbReference type="ARBA" id="ARBA00013903"/>
    </source>
</evidence>
<comment type="catalytic activity">
    <reaction evidence="11">
        <text>2 reduced [2Fe-2S]-[ferredoxin] + NADP(+) + H(+) = 2 oxidized [2Fe-2S]-[ferredoxin] + NADPH</text>
        <dbReference type="Rhea" id="RHEA:20125"/>
        <dbReference type="Rhea" id="RHEA-COMP:10000"/>
        <dbReference type="Rhea" id="RHEA-COMP:10001"/>
        <dbReference type="ChEBI" id="CHEBI:15378"/>
        <dbReference type="ChEBI" id="CHEBI:33737"/>
        <dbReference type="ChEBI" id="CHEBI:33738"/>
        <dbReference type="ChEBI" id="CHEBI:57783"/>
        <dbReference type="ChEBI" id="CHEBI:58349"/>
        <dbReference type="EC" id="1.18.1.2"/>
    </reaction>
</comment>
<reference evidence="13 14" key="1">
    <citation type="submission" date="2009-01" db="EMBL/GenBank/DDBJ databases">
        <authorList>
            <person name="Fulton L."/>
            <person name="Clifton S."/>
            <person name="Chinwalla A.T."/>
            <person name="Mitreva M."/>
            <person name="Sodergren E."/>
            <person name="Weinstock G."/>
            <person name="Clifton S."/>
            <person name="Dooling D.J."/>
            <person name="Fulton B."/>
            <person name="Minx P."/>
            <person name="Pepin K.H."/>
            <person name="Johnson M."/>
            <person name="Bhonagiri V."/>
            <person name="Nash W.E."/>
            <person name="Mardis E.R."/>
            <person name="Wilson R.K."/>
        </authorList>
    </citation>
    <scope>NUCLEOTIDE SEQUENCE [LARGE SCALE GENOMIC DNA]</scope>
    <source>
        <strain evidence="13 14">ATCC 23834</strain>
    </source>
</reference>
<dbReference type="InterPro" id="IPR017938">
    <property type="entry name" value="Riboflavin_synthase-like_b-brl"/>
</dbReference>
<dbReference type="AlphaFoldDB" id="C0DTL8"/>
<proteinExistence type="inferred from homology"/>
<sequence length="268" mass="30629">MRVHFIQKDNMAAFNTQKVLSVHHWTDAYFTFTCTRDDSLRFENGQFVMVGLLVDGKPLMRAYSVASANWEEHLEFFSIKVPDGPLTSRLQHLKVGDEVLISKKPTGTLICGDLNPGKHLYLLSTGTGIAPFLSITKDPEVYEQFEKVILVHGVRYKKDLAYYDRFTQELPNHEYLGEMIREKLIYYPIVSREEFEHQGRLTDLMRSGKLFEDIGLPPINPQDDRAMLCGSPAMLKDTSDVLNSFGLTVSPKMGQRGDYLIERAFVDQ</sequence>
<dbReference type="GO" id="GO:0042167">
    <property type="term" value="P:heme catabolic process"/>
    <property type="evidence" value="ECO:0007669"/>
    <property type="project" value="TreeGrafter"/>
</dbReference>
<gene>
    <name evidence="13" type="ORF">EIKCOROL_00697</name>
</gene>
<evidence type="ECO:0000256" key="3">
    <source>
        <dbReference type="ARBA" id="ARBA00011245"/>
    </source>
</evidence>
<comment type="caution">
    <text evidence="13">The sequence shown here is derived from an EMBL/GenBank/DDBJ whole genome shotgun (WGS) entry which is preliminary data.</text>
</comment>
<dbReference type="InterPro" id="IPR008333">
    <property type="entry name" value="Cbr1-like_FAD-bd_dom"/>
</dbReference>
<dbReference type="eggNOG" id="COG0543">
    <property type="taxonomic scope" value="Bacteria"/>
</dbReference>
<dbReference type="FunFam" id="3.40.50.80:FF:000002">
    <property type="entry name" value="Ferredoxin--NADP reductase"/>
    <property type="match status" value="1"/>
</dbReference>